<dbReference type="Proteomes" id="UP000094565">
    <property type="component" value="Chromosome 2"/>
</dbReference>
<reference evidence="3 4" key="1">
    <citation type="submission" date="2016-02" db="EMBL/GenBank/DDBJ databases">
        <title>Comparative genomic and transcriptomic foundation for Pichia pastoris.</title>
        <authorList>
            <person name="Love K.R."/>
            <person name="Shah K.A."/>
            <person name="Whittaker C.A."/>
            <person name="Wu J."/>
            <person name="Bartlett M.C."/>
            <person name="Ma D."/>
            <person name="Leeson R.L."/>
            <person name="Priest M."/>
            <person name="Young S.K."/>
            <person name="Love J.C."/>
        </authorList>
    </citation>
    <scope>NUCLEOTIDE SEQUENCE [LARGE SCALE GENOMIC DNA]</scope>
    <source>
        <strain evidence="3 4">ATCC 28485</strain>
    </source>
</reference>
<protein>
    <submittedName>
        <fullName evidence="3">BA75_02894T0</fullName>
    </submittedName>
</protein>
<dbReference type="InterPro" id="IPR000938">
    <property type="entry name" value="CAP-Gly_domain"/>
</dbReference>
<proteinExistence type="predicted"/>
<dbReference type="PROSITE" id="PS50245">
    <property type="entry name" value="CAP_GLY_2"/>
    <property type="match status" value="1"/>
</dbReference>
<gene>
    <name evidence="3" type="primary">NIP100</name>
    <name evidence="3" type="ORF">ATY40_BA7502894</name>
</gene>
<dbReference type="SMART" id="SM01052">
    <property type="entry name" value="CAP_GLY"/>
    <property type="match status" value="1"/>
</dbReference>
<dbReference type="OrthoDB" id="2130750at2759"/>
<dbReference type="Gene3D" id="2.30.30.190">
    <property type="entry name" value="CAP Gly-rich-like domain"/>
    <property type="match status" value="1"/>
</dbReference>
<keyword evidence="4" id="KW-1185">Reference proteome</keyword>
<name>A0A1B2JC20_PICPA</name>
<dbReference type="PANTHER" id="PTHR18916">
    <property type="entry name" value="DYNACTIN 1-RELATED MICROTUBULE-BINDING"/>
    <property type="match status" value="1"/>
</dbReference>
<dbReference type="InterPro" id="IPR036859">
    <property type="entry name" value="CAP-Gly_dom_sf"/>
</dbReference>
<feature type="coiled-coil region" evidence="1">
    <location>
        <begin position="238"/>
        <end position="345"/>
    </location>
</feature>
<feature type="domain" description="CAP-Gly" evidence="2">
    <location>
        <begin position="20"/>
        <end position="70"/>
    </location>
</feature>
<evidence type="ECO:0000256" key="1">
    <source>
        <dbReference type="SAM" id="Coils"/>
    </source>
</evidence>
<sequence length="886" mass="101341">MKLGERIQVKGVDGVVRFRGQTQFADGEWVGVELDHPTGKNNGSVQGVQYFTISKPDANDTTNLYGIFVRSSILEAPDNNRLKQIVSKLQEKLQKYKSTQLDHLKEINDLKERNKELQSELEEVQIQLEMDFVDKELLEEKNHGLTIRLEEITDQFRNLQNDYNLLQEELQLNNDLESQQSGPDEETDHGSLLKKVKKFELALLQLKKVSSANESQYIAKISELEEKLSTLSSIESKYADALAALSESQEKVNDLKNNLESLDDSEEVIEKLIQQNVDLQEKVTTLQESISELEQLEKLDKDLEDNYIQMENDLTMEIYNLKTEKDKLAAKLSLLEKENKALTEVIETISSTNKSRIKADSSEIFGNKEKDSLLHTISDLKAKLYKLNDECVGHKLSSIFEDLTRQEFESMNRVMNLFLPADKDFSLDALKLVSTLVKYARLFNILTEEELSPVILNHDIVFSKFTVENFSLVKELEIMFKVDSIYYSIGGTSLPDISAKQISDSLSQLLDLLKNSNVKELQAVLLQTKNLWELSSVIKKDNQEQDKLIAHLQATHKLSQVYLMNAQKARNMIAQIKSVSSNPQLSKIAQFHLHTSLQILDSIQDSILSFFNEFLPDHFPSQIKTIDEELAMDKSIIQALQDLVDEVAILDLSGNDSLDERVNSFLESLNLDNLRTLEKFIEKWKPVDLGVEVEATWLNQAKLVRESWSQLSGISELKESLSQLTSEMDNKGQTIEYLELKVALSEQKFKLLVKQHEEEMEDIKASHVLELQSEKLNRNSNYLDSVPEAFGGKEYIEQTAQFKQTLDNLTDLYCSEEVLVCPDIKVPDCKIPTKYMEEIKQIGTLRDELMANNFSVLRIAGNKDSFGYKVRLLKETYGEILERYAN</sequence>
<organism evidence="3 4">
    <name type="scientific">Komagataella pastoris</name>
    <name type="common">Yeast</name>
    <name type="synonym">Pichia pastoris</name>
    <dbReference type="NCBI Taxonomy" id="4922"/>
    <lineage>
        <taxon>Eukaryota</taxon>
        <taxon>Fungi</taxon>
        <taxon>Dikarya</taxon>
        <taxon>Ascomycota</taxon>
        <taxon>Saccharomycotina</taxon>
        <taxon>Pichiomycetes</taxon>
        <taxon>Pichiales</taxon>
        <taxon>Pichiaceae</taxon>
        <taxon>Komagataella</taxon>
    </lineage>
</organism>
<dbReference type="PROSITE" id="PS00845">
    <property type="entry name" value="CAP_GLY_1"/>
    <property type="match status" value="1"/>
</dbReference>
<feature type="coiled-coil region" evidence="1">
    <location>
        <begin position="79"/>
        <end position="176"/>
    </location>
</feature>
<evidence type="ECO:0000313" key="4">
    <source>
        <dbReference type="Proteomes" id="UP000094565"/>
    </source>
</evidence>
<keyword evidence="1" id="KW-0175">Coiled coil</keyword>
<dbReference type="AlphaFoldDB" id="A0A1B2JC20"/>
<dbReference type="Pfam" id="PF01302">
    <property type="entry name" value="CAP_GLY"/>
    <property type="match status" value="1"/>
</dbReference>
<evidence type="ECO:0000259" key="2">
    <source>
        <dbReference type="PROSITE" id="PS50245"/>
    </source>
</evidence>
<evidence type="ECO:0000313" key="3">
    <source>
        <dbReference type="EMBL" id="ANZ75471.1"/>
    </source>
</evidence>
<dbReference type="SUPFAM" id="SSF74924">
    <property type="entry name" value="Cap-Gly domain"/>
    <property type="match status" value="1"/>
</dbReference>
<dbReference type="EMBL" id="CP014585">
    <property type="protein sequence ID" value="ANZ75471.1"/>
    <property type="molecule type" value="Genomic_DNA"/>
</dbReference>
<accession>A0A1B2JC20</accession>